<feature type="region of interest" description="Disordered" evidence="1">
    <location>
        <begin position="151"/>
        <end position="190"/>
    </location>
</feature>
<sequence length="214" mass="22158">MKISTSSIILATLAISSSSSSLAAPAGDFEDAGFSPSSSMHSVHHGHPSSATHASSSVLEGRSDTFVKRSPSPANSALDPQGAVSGLLQDVKRTVGAIPVVGPPLSSILDKVLLAGQATENISQQEVAAFTSAADEVKRILNQINQTMSNTPASQFAPAQNAASANTNTQNVGDDPSAPSKSISDSPAPYGSRGSSRCWFQRYGWHHILLICLC</sequence>
<feature type="signal peptide" evidence="2">
    <location>
        <begin position="1"/>
        <end position="23"/>
    </location>
</feature>
<reference evidence="3" key="1">
    <citation type="submission" date="2022-07" db="EMBL/GenBank/DDBJ databases">
        <title>Genome Sequence of Agrocybe chaxingu.</title>
        <authorList>
            <person name="Buettner E."/>
        </authorList>
    </citation>
    <scope>NUCLEOTIDE SEQUENCE</scope>
    <source>
        <strain evidence="3">MP-N11</strain>
    </source>
</reference>
<keyword evidence="2" id="KW-0732">Signal</keyword>
<organism evidence="3 4">
    <name type="scientific">Agrocybe chaxingu</name>
    <dbReference type="NCBI Taxonomy" id="84603"/>
    <lineage>
        <taxon>Eukaryota</taxon>
        <taxon>Fungi</taxon>
        <taxon>Dikarya</taxon>
        <taxon>Basidiomycota</taxon>
        <taxon>Agaricomycotina</taxon>
        <taxon>Agaricomycetes</taxon>
        <taxon>Agaricomycetidae</taxon>
        <taxon>Agaricales</taxon>
        <taxon>Agaricineae</taxon>
        <taxon>Strophariaceae</taxon>
        <taxon>Agrocybe</taxon>
    </lineage>
</organism>
<evidence type="ECO:0000313" key="3">
    <source>
        <dbReference type="EMBL" id="KAJ3518008.1"/>
    </source>
</evidence>
<feature type="compositionally biased region" description="Low complexity" evidence="1">
    <location>
        <begin position="152"/>
        <end position="171"/>
    </location>
</feature>
<proteinExistence type="predicted"/>
<feature type="chain" id="PRO_5040929907" evidence="2">
    <location>
        <begin position="24"/>
        <end position="214"/>
    </location>
</feature>
<evidence type="ECO:0000256" key="1">
    <source>
        <dbReference type="SAM" id="MobiDB-lite"/>
    </source>
</evidence>
<gene>
    <name evidence="3" type="ORF">NLJ89_g138</name>
</gene>
<dbReference type="Proteomes" id="UP001148786">
    <property type="component" value="Unassembled WGS sequence"/>
</dbReference>
<evidence type="ECO:0000256" key="2">
    <source>
        <dbReference type="SAM" id="SignalP"/>
    </source>
</evidence>
<dbReference type="EMBL" id="JANKHO010000004">
    <property type="protein sequence ID" value="KAJ3518008.1"/>
    <property type="molecule type" value="Genomic_DNA"/>
</dbReference>
<feature type="compositionally biased region" description="Polar residues" evidence="1">
    <location>
        <begin position="49"/>
        <end position="58"/>
    </location>
</feature>
<feature type="region of interest" description="Disordered" evidence="1">
    <location>
        <begin position="35"/>
        <end position="59"/>
    </location>
</feature>
<keyword evidence="4" id="KW-1185">Reference proteome</keyword>
<protein>
    <submittedName>
        <fullName evidence="3">Uncharacterized protein</fullName>
    </submittedName>
</protein>
<dbReference type="OrthoDB" id="10616860at2759"/>
<accession>A0A9W8N2S2</accession>
<evidence type="ECO:0000313" key="4">
    <source>
        <dbReference type="Proteomes" id="UP001148786"/>
    </source>
</evidence>
<name>A0A9W8N2S2_9AGAR</name>
<dbReference type="AlphaFoldDB" id="A0A9W8N2S2"/>
<comment type="caution">
    <text evidence="3">The sequence shown here is derived from an EMBL/GenBank/DDBJ whole genome shotgun (WGS) entry which is preliminary data.</text>
</comment>